<keyword evidence="3" id="KW-1185">Reference proteome</keyword>
<dbReference type="EMBL" id="BDGG01000017">
    <property type="protein sequence ID" value="GAV08167.1"/>
    <property type="molecule type" value="Genomic_DNA"/>
</dbReference>
<proteinExistence type="predicted"/>
<evidence type="ECO:0008006" key="4">
    <source>
        <dbReference type="Google" id="ProtNLM"/>
    </source>
</evidence>
<accession>A0A1D1W3T4</accession>
<keyword evidence="1" id="KW-0472">Membrane</keyword>
<dbReference type="SUPFAM" id="SSF81321">
    <property type="entry name" value="Family A G protein-coupled receptor-like"/>
    <property type="match status" value="1"/>
</dbReference>
<keyword evidence="1" id="KW-1133">Transmembrane helix</keyword>
<reference evidence="2 3" key="1">
    <citation type="journal article" date="2016" name="Nat. Commun.">
        <title>Extremotolerant tardigrade genome and improved radiotolerance of human cultured cells by tardigrade-unique protein.</title>
        <authorList>
            <person name="Hashimoto T."/>
            <person name="Horikawa D.D."/>
            <person name="Saito Y."/>
            <person name="Kuwahara H."/>
            <person name="Kozuka-Hata H."/>
            <person name="Shin-I T."/>
            <person name="Minakuchi Y."/>
            <person name="Ohishi K."/>
            <person name="Motoyama A."/>
            <person name="Aizu T."/>
            <person name="Enomoto A."/>
            <person name="Kondo K."/>
            <person name="Tanaka S."/>
            <person name="Hara Y."/>
            <person name="Koshikawa S."/>
            <person name="Sagara H."/>
            <person name="Miura T."/>
            <person name="Yokobori S."/>
            <person name="Miyagawa K."/>
            <person name="Suzuki Y."/>
            <person name="Kubo T."/>
            <person name="Oyama M."/>
            <person name="Kohara Y."/>
            <person name="Fujiyama A."/>
            <person name="Arakawa K."/>
            <person name="Katayama T."/>
            <person name="Toyoda A."/>
            <person name="Kunieda T."/>
        </authorList>
    </citation>
    <scope>NUCLEOTIDE SEQUENCE [LARGE SCALE GENOMIC DNA]</scope>
    <source>
        <strain evidence="2 3">YOKOZUNA-1</strain>
    </source>
</reference>
<dbReference type="CDD" id="cd00637">
    <property type="entry name" value="7tm_classA_rhodopsin-like"/>
    <property type="match status" value="1"/>
</dbReference>
<feature type="transmembrane region" description="Helical" evidence="1">
    <location>
        <begin position="142"/>
        <end position="163"/>
    </location>
</feature>
<dbReference type="Gene3D" id="1.20.1070.10">
    <property type="entry name" value="Rhodopsin 7-helix transmembrane proteins"/>
    <property type="match status" value="1"/>
</dbReference>
<feature type="transmembrane region" description="Helical" evidence="1">
    <location>
        <begin position="20"/>
        <end position="42"/>
    </location>
</feature>
<name>A0A1D1W3T4_RAMVA</name>
<sequence>MSNTSEADFLHHTVEPNLKALWVSLTGLLLVTATICNGWNLLCPTLFTCGGQSTTGHVLLGVLILNDLISSTTFYPAIVANIAYGSTSLWRIRCFSQVISFGGTLTAIHPSIITNQNAISRVYVVLNRRRPAYKMVLQKKSFAALLVASAFFISCLIPSISYMPPGSREIDHPYGFCGIEPYKQHRVIQFKLGAWVFVPTIFTSVSYCLIHGRMRSENQVRSMARMSQLSVKILWMAVL</sequence>
<gene>
    <name evidence="2" type="primary">RvY_17899-1</name>
    <name evidence="2" type="synonym">RvY_17899.1</name>
    <name evidence="2" type="ORF">RvY_17899</name>
</gene>
<evidence type="ECO:0000313" key="3">
    <source>
        <dbReference type="Proteomes" id="UP000186922"/>
    </source>
</evidence>
<evidence type="ECO:0000256" key="1">
    <source>
        <dbReference type="SAM" id="Phobius"/>
    </source>
</evidence>
<feature type="transmembrane region" description="Helical" evidence="1">
    <location>
        <begin position="192"/>
        <end position="210"/>
    </location>
</feature>
<organism evidence="2 3">
    <name type="scientific">Ramazzottius varieornatus</name>
    <name type="common">Water bear</name>
    <name type="synonym">Tardigrade</name>
    <dbReference type="NCBI Taxonomy" id="947166"/>
    <lineage>
        <taxon>Eukaryota</taxon>
        <taxon>Metazoa</taxon>
        <taxon>Ecdysozoa</taxon>
        <taxon>Tardigrada</taxon>
        <taxon>Eutardigrada</taxon>
        <taxon>Parachela</taxon>
        <taxon>Hypsibioidea</taxon>
        <taxon>Ramazzottiidae</taxon>
        <taxon>Ramazzottius</taxon>
    </lineage>
</organism>
<comment type="caution">
    <text evidence="2">The sequence shown here is derived from an EMBL/GenBank/DDBJ whole genome shotgun (WGS) entry which is preliminary data.</text>
</comment>
<dbReference type="AlphaFoldDB" id="A0A1D1W3T4"/>
<keyword evidence="1" id="KW-0812">Transmembrane</keyword>
<dbReference type="Proteomes" id="UP000186922">
    <property type="component" value="Unassembled WGS sequence"/>
</dbReference>
<protein>
    <recommendedName>
        <fullName evidence="4">G-protein coupled receptors family 1 profile domain-containing protein</fullName>
    </recommendedName>
</protein>
<evidence type="ECO:0000313" key="2">
    <source>
        <dbReference type="EMBL" id="GAV08167.1"/>
    </source>
</evidence>